<keyword evidence="3" id="KW-0804">Transcription</keyword>
<dbReference type="Proteomes" id="UP000323856">
    <property type="component" value="Unassembled WGS sequence"/>
</dbReference>
<evidence type="ECO:0000256" key="3">
    <source>
        <dbReference type="ARBA" id="ARBA00023163"/>
    </source>
</evidence>
<evidence type="ECO:0000256" key="2">
    <source>
        <dbReference type="ARBA" id="ARBA00023125"/>
    </source>
</evidence>
<dbReference type="Pfam" id="PF12802">
    <property type="entry name" value="MarR_2"/>
    <property type="match status" value="1"/>
</dbReference>
<dbReference type="AlphaFoldDB" id="A0A5B0EDY0"/>
<dbReference type="PRINTS" id="PR00598">
    <property type="entry name" value="HTHMARR"/>
</dbReference>
<dbReference type="GO" id="GO:0003677">
    <property type="term" value="F:DNA binding"/>
    <property type="evidence" value="ECO:0007669"/>
    <property type="project" value="UniProtKB-KW"/>
</dbReference>
<evidence type="ECO:0000259" key="4">
    <source>
        <dbReference type="PROSITE" id="PS50995"/>
    </source>
</evidence>
<dbReference type="InterPro" id="IPR036390">
    <property type="entry name" value="WH_DNA-bd_sf"/>
</dbReference>
<dbReference type="InterPro" id="IPR036388">
    <property type="entry name" value="WH-like_DNA-bd_sf"/>
</dbReference>
<evidence type="ECO:0000256" key="1">
    <source>
        <dbReference type="ARBA" id="ARBA00023015"/>
    </source>
</evidence>
<dbReference type="SMART" id="SM00347">
    <property type="entry name" value="HTH_MARR"/>
    <property type="match status" value="1"/>
</dbReference>
<dbReference type="SUPFAM" id="SSF46785">
    <property type="entry name" value="Winged helix' DNA-binding domain"/>
    <property type="match status" value="1"/>
</dbReference>
<dbReference type="EMBL" id="VOBL01000013">
    <property type="protein sequence ID" value="KAA0975960.1"/>
    <property type="molecule type" value="Genomic_DNA"/>
</dbReference>
<sequence length="175" mass="18934">MMDLMASTHNAPLSLDKPLPGFIPGDLAWHLGMILRGHQTLFAEAVAEMPCSVRGYQMLSTVVHHEPANQQALGAHLGIDRTVLTYRIDDLVTAGLVERVPAPTDRRARKIVATEQGVDLLNQLEIRVAAAEQQLLAGLDSTESAQLAALVSKLSMDIHRAQPGANPCEAMDQLD</sequence>
<dbReference type="PANTHER" id="PTHR42756">
    <property type="entry name" value="TRANSCRIPTIONAL REGULATOR, MARR"/>
    <property type="match status" value="1"/>
</dbReference>
<dbReference type="Gene3D" id="1.10.10.10">
    <property type="entry name" value="Winged helix-like DNA-binding domain superfamily/Winged helix DNA-binding domain"/>
    <property type="match status" value="1"/>
</dbReference>
<organism evidence="5 6">
    <name type="scientific">Paeniglutamicibacter gangotriensis</name>
    <dbReference type="NCBI Taxonomy" id="254787"/>
    <lineage>
        <taxon>Bacteria</taxon>
        <taxon>Bacillati</taxon>
        <taxon>Actinomycetota</taxon>
        <taxon>Actinomycetes</taxon>
        <taxon>Micrococcales</taxon>
        <taxon>Micrococcaceae</taxon>
        <taxon>Paeniglutamicibacter</taxon>
    </lineage>
</organism>
<comment type="caution">
    <text evidence="5">The sequence shown here is derived from an EMBL/GenBank/DDBJ whole genome shotgun (WGS) entry which is preliminary data.</text>
</comment>
<keyword evidence="1" id="KW-0805">Transcription regulation</keyword>
<dbReference type="PANTHER" id="PTHR42756:SF1">
    <property type="entry name" value="TRANSCRIPTIONAL REPRESSOR OF EMRAB OPERON"/>
    <property type="match status" value="1"/>
</dbReference>
<keyword evidence="2" id="KW-0238">DNA-binding</keyword>
<evidence type="ECO:0000313" key="5">
    <source>
        <dbReference type="EMBL" id="KAA0975960.1"/>
    </source>
</evidence>
<proteinExistence type="predicted"/>
<dbReference type="GO" id="GO:0003700">
    <property type="term" value="F:DNA-binding transcription factor activity"/>
    <property type="evidence" value="ECO:0007669"/>
    <property type="project" value="InterPro"/>
</dbReference>
<reference evidence="5 6" key="1">
    <citation type="submission" date="2019-07" db="EMBL/GenBank/DDBJ databases">
        <title>Analysis of the biochemical properties, biological activity and biotechnological potential of siderophores and biosurfactants produced by Antarctic psychrotolerant bacteria.</title>
        <authorList>
            <person name="Styczynski M."/>
            <person name="Krucon T."/>
            <person name="Decewicz P."/>
            <person name="Dziewit L."/>
        </authorList>
    </citation>
    <scope>NUCLEOTIDE SEQUENCE [LARGE SCALE GENOMIC DNA]</scope>
    <source>
        <strain evidence="5 6">ANT_H27</strain>
    </source>
</reference>
<protein>
    <submittedName>
        <fullName evidence="5">MarR family transcriptional regulator</fullName>
    </submittedName>
</protein>
<evidence type="ECO:0000313" key="6">
    <source>
        <dbReference type="Proteomes" id="UP000323856"/>
    </source>
</evidence>
<accession>A0A5B0EDY0</accession>
<dbReference type="OrthoDB" id="8635520at2"/>
<dbReference type="PROSITE" id="PS50995">
    <property type="entry name" value="HTH_MARR_2"/>
    <property type="match status" value="1"/>
</dbReference>
<dbReference type="InterPro" id="IPR000835">
    <property type="entry name" value="HTH_MarR-typ"/>
</dbReference>
<feature type="domain" description="HTH marR-type" evidence="4">
    <location>
        <begin position="24"/>
        <end position="156"/>
    </location>
</feature>
<name>A0A5B0EDY0_9MICC</name>
<gene>
    <name evidence="5" type="ORF">FQ154_12950</name>
</gene>